<evidence type="ECO:0008006" key="3">
    <source>
        <dbReference type="Google" id="ProtNLM"/>
    </source>
</evidence>
<evidence type="ECO:0000313" key="2">
    <source>
        <dbReference type="Proteomes" id="UP001141552"/>
    </source>
</evidence>
<accession>A0A9Q0FN44</accession>
<dbReference type="Proteomes" id="UP001141552">
    <property type="component" value="Unassembled WGS sequence"/>
</dbReference>
<sequence length="296" mass="31391">MFLFQFPTDASLSYALNGGPWHVSGIPLILRVWDSNLQKLDVSSPVLPVWLLVNLHGEICSIGVQYSWKPQHCDSCNQWGHHQLACSSNRPPVKQWIPKATAIRLAEPIVSKIVVPAPLQSASLPTQPSVAVSPKDALSNVPIPSQIPKIPTVPAGANLNHSTACATVSVASSSATSPINVTDVPSSPNIPAVADRNAPVASVGIADAKPQRHVVAEAMAVAMAAVAFNENHVVDKWDLLPPGPETAPMEITRWLASVVQTEEPQHHVVGEAMVVAVAVAAVAISNDVPCSRQRIL</sequence>
<organism evidence="1 2">
    <name type="scientific">Turnera subulata</name>
    <dbReference type="NCBI Taxonomy" id="218843"/>
    <lineage>
        <taxon>Eukaryota</taxon>
        <taxon>Viridiplantae</taxon>
        <taxon>Streptophyta</taxon>
        <taxon>Embryophyta</taxon>
        <taxon>Tracheophyta</taxon>
        <taxon>Spermatophyta</taxon>
        <taxon>Magnoliopsida</taxon>
        <taxon>eudicotyledons</taxon>
        <taxon>Gunneridae</taxon>
        <taxon>Pentapetalae</taxon>
        <taxon>rosids</taxon>
        <taxon>fabids</taxon>
        <taxon>Malpighiales</taxon>
        <taxon>Passifloraceae</taxon>
        <taxon>Turnera</taxon>
    </lineage>
</organism>
<gene>
    <name evidence="1" type="ORF">Tsubulata_014937</name>
</gene>
<protein>
    <recommendedName>
        <fullName evidence="3">DUF4283 domain-containing protein</fullName>
    </recommendedName>
</protein>
<reference evidence="1" key="2">
    <citation type="journal article" date="2023" name="Plants (Basel)">
        <title>Annotation of the Turnera subulata (Passifloraceae) Draft Genome Reveals the S-Locus Evolved after the Divergence of Turneroideae from Passifloroideae in a Stepwise Manner.</title>
        <authorList>
            <person name="Henning P.M."/>
            <person name="Roalson E.H."/>
            <person name="Mir W."/>
            <person name="McCubbin A.G."/>
            <person name="Shore J.S."/>
        </authorList>
    </citation>
    <scope>NUCLEOTIDE SEQUENCE</scope>
    <source>
        <strain evidence="1">F60SS</strain>
    </source>
</reference>
<reference evidence="1" key="1">
    <citation type="submission" date="2022-02" db="EMBL/GenBank/DDBJ databases">
        <authorList>
            <person name="Henning P.M."/>
            <person name="McCubbin A.G."/>
            <person name="Shore J.S."/>
        </authorList>
    </citation>
    <scope>NUCLEOTIDE SEQUENCE</scope>
    <source>
        <strain evidence="1">F60SS</strain>
        <tissue evidence="1">Leaves</tissue>
    </source>
</reference>
<dbReference type="EMBL" id="JAKUCV010004653">
    <property type="protein sequence ID" value="KAJ4834619.1"/>
    <property type="molecule type" value="Genomic_DNA"/>
</dbReference>
<dbReference type="AlphaFoldDB" id="A0A9Q0FN44"/>
<name>A0A9Q0FN44_9ROSI</name>
<comment type="caution">
    <text evidence="1">The sequence shown here is derived from an EMBL/GenBank/DDBJ whole genome shotgun (WGS) entry which is preliminary data.</text>
</comment>
<proteinExistence type="predicted"/>
<keyword evidence="2" id="KW-1185">Reference proteome</keyword>
<evidence type="ECO:0000313" key="1">
    <source>
        <dbReference type="EMBL" id="KAJ4834619.1"/>
    </source>
</evidence>